<evidence type="ECO:0000256" key="11">
    <source>
        <dbReference type="ARBA" id="ARBA00023125"/>
    </source>
</evidence>
<evidence type="ECO:0000256" key="4">
    <source>
        <dbReference type="ARBA" id="ARBA00012483"/>
    </source>
</evidence>
<evidence type="ECO:0000313" key="15">
    <source>
        <dbReference type="Proteomes" id="UP000234681"/>
    </source>
</evidence>
<organism evidence="14 15">
    <name type="scientific">Rattus norvegicus</name>
    <name type="common">Rat</name>
    <dbReference type="NCBI Taxonomy" id="10116"/>
    <lineage>
        <taxon>Eukaryota</taxon>
        <taxon>Metazoa</taxon>
        <taxon>Chordata</taxon>
        <taxon>Craniata</taxon>
        <taxon>Vertebrata</taxon>
        <taxon>Euteleostomi</taxon>
        <taxon>Mammalia</taxon>
        <taxon>Eutheria</taxon>
        <taxon>Euarchontoglires</taxon>
        <taxon>Glires</taxon>
        <taxon>Rodentia</taxon>
        <taxon>Myomorpha</taxon>
        <taxon>Muroidea</taxon>
        <taxon>Muridae</taxon>
        <taxon>Murinae</taxon>
        <taxon>Rattus</taxon>
    </lineage>
</organism>
<evidence type="ECO:0000256" key="8">
    <source>
        <dbReference type="ARBA" id="ARBA00022763"/>
    </source>
</evidence>
<comment type="catalytic activity">
    <reaction evidence="1">
        <text>S-ubiquitinyl-[E2 ubiquitin-conjugating enzyme]-L-cysteine + [acceptor protein]-L-lysine = [E2 ubiquitin-conjugating enzyme]-L-cysteine + N(6)-ubiquitinyl-[acceptor protein]-L-lysine.</text>
        <dbReference type="EC" id="2.3.2.27"/>
    </reaction>
</comment>
<evidence type="ECO:0000256" key="5">
    <source>
        <dbReference type="ARBA" id="ARBA00022454"/>
    </source>
</evidence>
<evidence type="ECO:0000256" key="9">
    <source>
        <dbReference type="ARBA" id="ARBA00022786"/>
    </source>
</evidence>
<keyword evidence="10" id="KW-0832">Ubl conjugation</keyword>
<keyword evidence="11" id="KW-0238">DNA-binding</keyword>
<keyword evidence="6" id="KW-0808">Transferase</keyword>
<accession>A6ICN5</accession>
<dbReference type="Proteomes" id="UP000234681">
    <property type="component" value="Chromosome 13"/>
</dbReference>
<comment type="subcellular location">
    <subcellularLocation>
        <location evidence="2">Chromosome</location>
    </subcellularLocation>
</comment>
<name>A6ICN5_RAT</name>
<dbReference type="PANTHER" id="PTHR46968:SF2">
    <property type="entry name" value="E3 UBIQUITIN-PROTEIN LIGASE RNF138"/>
    <property type="match status" value="1"/>
</dbReference>
<keyword evidence="9" id="KW-0833">Ubl conjugation pathway</keyword>
<evidence type="ECO:0000256" key="1">
    <source>
        <dbReference type="ARBA" id="ARBA00000900"/>
    </source>
</evidence>
<evidence type="ECO:0000256" key="3">
    <source>
        <dbReference type="ARBA" id="ARBA00004906"/>
    </source>
</evidence>
<evidence type="ECO:0000259" key="13">
    <source>
        <dbReference type="Pfam" id="PF18574"/>
    </source>
</evidence>
<keyword evidence="7" id="KW-0879">Wnt signaling pathway</keyword>
<proteinExistence type="predicted"/>
<dbReference type="EMBL" id="CH473958">
    <property type="protein sequence ID" value="EDM09612.1"/>
    <property type="molecule type" value="Genomic_DNA"/>
</dbReference>
<dbReference type="InterPro" id="IPR034734">
    <property type="entry name" value="ZF_C2HC_RNF"/>
</dbReference>
<sequence length="163" mass="19001">MRESEMHCPLRSENVTRKERDCLEQAVSLENIMRKFFFFFFFVAADAVQKIQFYHMRHHHKSCKKYQDEYGVSSVIPNFKISQDSVRSSNSNEVSSCNNTETYQVDISSSGHSTFKCPSCQESNITRQSLLDHFNSNHLFQIIFENLQLGEETQYQTAVEGSF</sequence>
<dbReference type="GO" id="GO:0003677">
    <property type="term" value="F:DNA binding"/>
    <property type="evidence" value="ECO:0007669"/>
    <property type="project" value="UniProtKB-KW"/>
</dbReference>
<dbReference type="GO" id="GO:0061630">
    <property type="term" value="F:ubiquitin protein ligase activity"/>
    <property type="evidence" value="ECO:0007669"/>
    <property type="project" value="UniProtKB-EC"/>
</dbReference>
<dbReference type="GO" id="GO:0006281">
    <property type="term" value="P:DNA repair"/>
    <property type="evidence" value="ECO:0007669"/>
    <property type="project" value="UniProtKB-KW"/>
</dbReference>
<dbReference type="EC" id="2.3.2.27" evidence="4"/>
<feature type="domain" description="C2HC RNF-type" evidence="13">
    <location>
        <begin position="49"/>
        <end position="70"/>
    </location>
</feature>
<reference evidence="14 15" key="1">
    <citation type="submission" date="2005-09" db="EMBL/GenBank/DDBJ databases">
        <authorList>
            <person name="Mural R.J."/>
            <person name="Li P.W."/>
            <person name="Adams M.D."/>
            <person name="Amanatides P.G."/>
            <person name="Baden-Tillson H."/>
            <person name="Barnstead M."/>
            <person name="Chin S.H."/>
            <person name="Dew I."/>
            <person name="Evans C.A."/>
            <person name="Ferriera S."/>
            <person name="Flanigan M."/>
            <person name="Fosler C."/>
            <person name="Glodek A."/>
            <person name="Gu Z."/>
            <person name="Holt R.A."/>
            <person name="Jennings D."/>
            <person name="Kraft C.L."/>
            <person name="Lu F."/>
            <person name="Nguyen T."/>
            <person name="Nusskern D.R."/>
            <person name="Pfannkoch C.M."/>
            <person name="Sitter C."/>
            <person name="Sutton G.G."/>
            <person name="Venter J.C."/>
            <person name="Wang Z."/>
            <person name="Woodage T."/>
            <person name="Zheng X.H."/>
            <person name="Zhong F."/>
        </authorList>
    </citation>
    <scope>NUCLEOTIDE SEQUENCE [LARGE SCALE GENOMIC DNA]</scope>
    <source>
        <strain>BN</strain>
        <strain evidence="15">Sprague-Dawley</strain>
    </source>
</reference>
<dbReference type="Pfam" id="PF18574">
    <property type="entry name" value="zf_C2HC_14"/>
    <property type="match status" value="1"/>
</dbReference>
<dbReference type="GO" id="GO:0016055">
    <property type="term" value="P:Wnt signaling pathway"/>
    <property type="evidence" value="ECO:0007669"/>
    <property type="project" value="UniProtKB-KW"/>
</dbReference>
<dbReference type="AlphaFoldDB" id="A6ICN5"/>
<keyword evidence="8" id="KW-0227">DNA damage</keyword>
<keyword evidence="5" id="KW-0158">Chromosome</keyword>
<keyword evidence="12" id="KW-0234">DNA repair</keyword>
<evidence type="ECO:0000256" key="12">
    <source>
        <dbReference type="ARBA" id="ARBA00023204"/>
    </source>
</evidence>
<dbReference type="InterPro" id="IPR052498">
    <property type="entry name" value="E3_ubiq-protein_ligase_RNF138"/>
</dbReference>
<dbReference type="PANTHER" id="PTHR46968">
    <property type="entry name" value="E3 UBIQUITIN-PROTEIN LIGASE RNF138"/>
    <property type="match status" value="1"/>
</dbReference>
<evidence type="ECO:0000256" key="6">
    <source>
        <dbReference type="ARBA" id="ARBA00022679"/>
    </source>
</evidence>
<evidence type="ECO:0000256" key="10">
    <source>
        <dbReference type="ARBA" id="ARBA00022843"/>
    </source>
</evidence>
<protein>
    <recommendedName>
        <fullName evidence="4">RING-type E3 ubiquitin transferase</fullName>
        <ecNumber evidence="4">2.3.2.27</ecNumber>
    </recommendedName>
</protein>
<comment type="pathway">
    <text evidence="3">Protein modification; protein ubiquitination.</text>
</comment>
<evidence type="ECO:0000256" key="7">
    <source>
        <dbReference type="ARBA" id="ARBA00022687"/>
    </source>
</evidence>
<evidence type="ECO:0000256" key="2">
    <source>
        <dbReference type="ARBA" id="ARBA00004286"/>
    </source>
</evidence>
<dbReference type="GO" id="GO:0005694">
    <property type="term" value="C:chromosome"/>
    <property type="evidence" value="ECO:0007669"/>
    <property type="project" value="UniProtKB-SubCell"/>
</dbReference>
<evidence type="ECO:0000313" key="14">
    <source>
        <dbReference type="EMBL" id="EDM09612.1"/>
    </source>
</evidence>
<gene>
    <name evidence="14" type="ORF">rCG_46491</name>
</gene>